<comment type="similarity">
    <text evidence="1">Belongs to the NAD(P)-dependent epimerase/dehydratase family.</text>
</comment>
<name>A0A0K1ELK8_CHOCO</name>
<dbReference type="STRING" id="52.CMC5_057060"/>
<evidence type="ECO:0000259" key="2">
    <source>
        <dbReference type="Pfam" id="PF01370"/>
    </source>
</evidence>
<feature type="domain" description="NAD-dependent epimerase/dehydratase" evidence="2">
    <location>
        <begin position="19"/>
        <end position="232"/>
    </location>
</feature>
<reference evidence="3 4" key="1">
    <citation type="submission" date="2015-07" db="EMBL/GenBank/DDBJ databases">
        <title>Genome analysis of myxobacterium Chondromyces crocatus Cm c5 reveals a high potential for natural compound synthesis and the genetic basis for the loss of fruiting body formation.</title>
        <authorList>
            <person name="Zaburannyi N."/>
            <person name="Bunk B."/>
            <person name="Maier J."/>
            <person name="Overmann J."/>
            <person name="Mueller R."/>
        </authorList>
    </citation>
    <scope>NUCLEOTIDE SEQUENCE [LARGE SCALE GENOMIC DNA]</scope>
    <source>
        <strain evidence="3 4">Cm c5</strain>
    </source>
</reference>
<dbReference type="PANTHER" id="PTHR43000">
    <property type="entry name" value="DTDP-D-GLUCOSE 4,6-DEHYDRATASE-RELATED"/>
    <property type="match status" value="1"/>
</dbReference>
<dbReference type="InterPro" id="IPR001509">
    <property type="entry name" value="Epimerase_deHydtase"/>
</dbReference>
<dbReference type="InterPro" id="IPR036291">
    <property type="entry name" value="NAD(P)-bd_dom_sf"/>
</dbReference>
<sequence length="339" mass="37531">MTTETTTPSAEPQALQGKALLTGASGFIGGRLRDALLARGLDVVAVRRRGSPVAKKGRSAEVEYEDVAGLERLMAEEKPDVVFHLAGATKGVTRDDFSRANVMPTRNLLEALKRAHPEVKRFVHVSTLAAYGPSSAAKPHVESSPRRPLEHYGDTKLEAEYVVEAAKELPWTILRPGGVYGPGDVDYFNLFREASQGRNVFFGNRNRWFSAVYVDDMVSAMLAAASHPGAVQQGFFVCDNEPLTWERFQQAIVDASGRRVRTLNLPEALVSLAAVGGELATRFDGKPRLFNRQKAKMGAQEAWTCRSDALRSVLGWNHEFGLERGIRAAFDWYRQEKWI</sequence>
<dbReference type="SUPFAM" id="SSF51735">
    <property type="entry name" value="NAD(P)-binding Rossmann-fold domains"/>
    <property type="match status" value="1"/>
</dbReference>
<proteinExistence type="inferred from homology"/>
<dbReference type="Pfam" id="PF01370">
    <property type="entry name" value="Epimerase"/>
    <property type="match status" value="1"/>
</dbReference>
<protein>
    <submittedName>
        <fullName evidence="3">NAD-dependent epimerase</fullName>
    </submittedName>
</protein>
<accession>A0A0K1ELK8</accession>
<evidence type="ECO:0000256" key="1">
    <source>
        <dbReference type="ARBA" id="ARBA00007637"/>
    </source>
</evidence>
<evidence type="ECO:0000313" key="3">
    <source>
        <dbReference type="EMBL" id="AKT41498.1"/>
    </source>
</evidence>
<dbReference type="Gene3D" id="3.40.50.720">
    <property type="entry name" value="NAD(P)-binding Rossmann-like Domain"/>
    <property type="match status" value="1"/>
</dbReference>
<dbReference type="EMBL" id="CP012159">
    <property type="protein sequence ID" value="AKT41498.1"/>
    <property type="molecule type" value="Genomic_DNA"/>
</dbReference>
<evidence type="ECO:0000313" key="4">
    <source>
        <dbReference type="Proteomes" id="UP000067626"/>
    </source>
</evidence>
<dbReference type="KEGG" id="ccro:CMC5_057060"/>
<dbReference type="RefSeq" id="WP_050433278.1">
    <property type="nucleotide sequence ID" value="NZ_CP012159.1"/>
</dbReference>
<keyword evidence="4" id="KW-1185">Reference proteome</keyword>
<gene>
    <name evidence="3" type="ORF">CMC5_057060</name>
</gene>
<dbReference type="AlphaFoldDB" id="A0A0K1ELK8"/>
<dbReference type="Proteomes" id="UP000067626">
    <property type="component" value="Chromosome"/>
</dbReference>
<organism evidence="3 4">
    <name type="scientific">Chondromyces crocatus</name>
    <dbReference type="NCBI Taxonomy" id="52"/>
    <lineage>
        <taxon>Bacteria</taxon>
        <taxon>Pseudomonadati</taxon>
        <taxon>Myxococcota</taxon>
        <taxon>Polyangia</taxon>
        <taxon>Polyangiales</taxon>
        <taxon>Polyangiaceae</taxon>
        <taxon>Chondromyces</taxon>
    </lineage>
</organism>